<protein>
    <submittedName>
        <fullName evidence="1">9180_t:CDS:1</fullName>
    </submittedName>
</protein>
<evidence type="ECO:0000313" key="1">
    <source>
        <dbReference type="EMBL" id="CAI2192616.1"/>
    </source>
</evidence>
<keyword evidence="2" id="KW-1185">Reference proteome</keyword>
<dbReference type="EMBL" id="CAMKVN010008542">
    <property type="protein sequence ID" value="CAI2192616.1"/>
    <property type="molecule type" value="Genomic_DNA"/>
</dbReference>
<gene>
    <name evidence="1" type="ORF">FWILDA_LOCUS15665</name>
</gene>
<reference evidence="1" key="1">
    <citation type="submission" date="2022-08" db="EMBL/GenBank/DDBJ databases">
        <authorList>
            <person name="Kallberg Y."/>
            <person name="Tangrot J."/>
            <person name="Rosling A."/>
        </authorList>
    </citation>
    <scope>NUCLEOTIDE SEQUENCE</scope>
    <source>
        <strain evidence="1">Wild A</strain>
    </source>
</reference>
<proteinExistence type="predicted"/>
<comment type="caution">
    <text evidence="1">The sequence shown here is derived from an EMBL/GenBank/DDBJ whole genome shotgun (WGS) entry which is preliminary data.</text>
</comment>
<accession>A0A9W4X0B4</accession>
<dbReference type="Proteomes" id="UP001153678">
    <property type="component" value="Unassembled WGS sequence"/>
</dbReference>
<organism evidence="1 2">
    <name type="scientific">Funneliformis geosporum</name>
    <dbReference type="NCBI Taxonomy" id="1117311"/>
    <lineage>
        <taxon>Eukaryota</taxon>
        <taxon>Fungi</taxon>
        <taxon>Fungi incertae sedis</taxon>
        <taxon>Mucoromycota</taxon>
        <taxon>Glomeromycotina</taxon>
        <taxon>Glomeromycetes</taxon>
        <taxon>Glomerales</taxon>
        <taxon>Glomeraceae</taxon>
        <taxon>Funneliformis</taxon>
    </lineage>
</organism>
<name>A0A9W4X0B4_9GLOM</name>
<sequence>SLAGYFSEGSVAILEMSKNSNSIIFSGNEPKTYWIIFKLRLVGIEVEVEEDEEAGVEITASFGAF</sequence>
<evidence type="ECO:0000313" key="2">
    <source>
        <dbReference type="Proteomes" id="UP001153678"/>
    </source>
</evidence>
<dbReference type="AlphaFoldDB" id="A0A9W4X0B4"/>
<feature type="non-terminal residue" evidence="1">
    <location>
        <position position="1"/>
    </location>
</feature>